<dbReference type="GO" id="GO:0006335">
    <property type="term" value="P:DNA replication-dependent chromatin assembly"/>
    <property type="evidence" value="ECO:0007669"/>
    <property type="project" value="InterPro"/>
</dbReference>
<evidence type="ECO:0000259" key="11">
    <source>
        <dbReference type="Pfam" id="PF24105"/>
    </source>
</evidence>
<dbReference type="Pfam" id="PF24105">
    <property type="entry name" value="Beta-prop_CAF1B_HIR1"/>
    <property type="match status" value="2"/>
</dbReference>
<evidence type="ECO:0000256" key="5">
    <source>
        <dbReference type="ARBA" id="ARBA00022763"/>
    </source>
</evidence>
<keyword evidence="3 9" id="KW-0853">WD repeat</keyword>
<accession>A0AAD5JKM8</accession>
<dbReference type="EMBL" id="JAIXMP010000065">
    <property type="protein sequence ID" value="KAI9243890.1"/>
    <property type="molecule type" value="Genomic_DNA"/>
</dbReference>
<protein>
    <submittedName>
        <fullName evidence="12">WD40-repeat-containing domain protein</fullName>
    </submittedName>
</protein>
<dbReference type="SMART" id="SM00320">
    <property type="entry name" value="WD40"/>
    <property type="match status" value="6"/>
</dbReference>
<gene>
    <name evidence="12" type="ORF">BDA99DRAFT_577317</name>
</gene>
<feature type="region of interest" description="Disordered" evidence="10">
    <location>
        <begin position="217"/>
        <end position="242"/>
    </location>
</feature>
<name>A0AAD5JKM8_9FUNG</name>
<feature type="region of interest" description="Disordered" evidence="10">
    <location>
        <begin position="264"/>
        <end position="297"/>
    </location>
</feature>
<reference evidence="12" key="1">
    <citation type="journal article" date="2022" name="IScience">
        <title>Evolution of zygomycete secretomes and the origins of terrestrial fungal ecologies.</title>
        <authorList>
            <person name="Chang Y."/>
            <person name="Wang Y."/>
            <person name="Mondo S."/>
            <person name="Ahrendt S."/>
            <person name="Andreopoulos W."/>
            <person name="Barry K."/>
            <person name="Beard J."/>
            <person name="Benny G.L."/>
            <person name="Blankenship S."/>
            <person name="Bonito G."/>
            <person name="Cuomo C."/>
            <person name="Desiro A."/>
            <person name="Gervers K.A."/>
            <person name="Hundley H."/>
            <person name="Kuo A."/>
            <person name="LaButti K."/>
            <person name="Lang B.F."/>
            <person name="Lipzen A."/>
            <person name="O'Donnell K."/>
            <person name="Pangilinan J."/>
            <person name="Reynolds N."/>
            <person name="Sandor L."/>
            <person name="Smith M.E."/>
            <person name="Tsang A."/>
            <person name="Grigoriev I.V."/>
            <person name="Stajich J.E."/>
            <person name="Spatafora J.W."/>
        </authorList>
    </citation>
    <scope>NUCLEOTIDE SEQUENCE</scope>
    <source>
        <strain evidence="12">RSA 2281</strain>
    </source>
</reference>
<feature type="repeat" description="WD" evidence="9">
    <location>
        <begin position="16"/>
        <end position="50"/>
    </location>
</feature>
<dbReference type="InterPro" id="IPR036322">
    <property type="entry name" value="WD40_repeat_dom_sf"/>
</dbReference>
<evidence type="ECO:0000256" key="2">
    <source>
        <dbReference type="ARBA" id="ARBA00007306"/>
    </source>
</evidence>
<evidence type="ECO:0000256" key="8">
    <source>
        <dbReference type="ARBA" id="ARBA00023242"/>
    </source>
</evidence>
<organism evidence="12 13">
    <name type="scientific">Phascolomyces articulosus</name>
    <dbReference type="NCBI Taxonomy" id="60185"/>
    <lineage>
        <taxon>Eukaryota</taxon>
        <taxon>Fungi</taxon>
        <taxon>Fungi incertae sedis</taxon>
        <taxon>Mucoromycota</taxon>
        <taxon>Mucoromycotina</taxon>
        <taxon>Mucoromycetes</taxon>
        <taxon>Mucorales</taxon>
        <taxon>Lichtheimiaceae</taxon>
        <taxon>Phascolomyces</taxon>
    </lineage>
</organism>
<evidence type="ECO:0000256" key="9">
    <source>
        <dbReference type="PROSITE-ProRule" id="PRU00221"/>
    </source>
</evidence>
<feature type="compositionally biased region" description="Low complexity" evidence="10">
    <location>
        <begin position="267"/>
        <end position="297"/>
    </location>
</feature>
<dbReference type="GO" id="GO:0006334">
    <property type="term" value="P:nucleosome assembly"/>
    <property type="evidence" value="ECO:0007669"/>
    <property type="project" value="TreeGrafter"/>
</dbReference>
<feature type="region of interest" description="Disordered" evidence="10">
    <location>
        <begin position="603"/>
        <end position="641"/>
    </location>
</feature>
<dbReference type="InterPro" id="IPR015943">
    <property type="entry name" value="WD40/YVTN_repeat-like_dom_sf"/>
</dbReference>
<dbReference type="GO" id="GO:0006281">
    <property type="term" value="P:DNA repair"/>
    <property type="evidence" value="ECO:0007669"/>
    <property type="project" value="UniProtKB-KW"/>
</dbReference>
<dbReference type="AlphaFoldDB" id="A0AAD5JKM8"/>
<feature type="domain" description="CAF1B/HIR1 beta-propeller" evidence="11">
    <location>
        <begin position="290"/>
        <end position="482"/>
    </location>
</feature>
<dbReference type="InterPro" id="IPR055410">
    <property type="entry name" value="Beta-prop_CAF1B_HIR1"/>
</dbReference>
<keyword evidence="8" id="KW-0539">Nucleus</keyword>
<keyword evidence="6" id="KW-0156">Chromatin regulator</keyword>
<dbReference type="InterPro" id="IPR001680">
    <property type="entry name" value="WD40_rpt"/>
</dbReference>
<feature type="compositionally biased region" description="Basic residues" evidence="10">
    <location>
        <begin position="223"/>
        <end position="234"/>
    </location>
</feature>
<dbReference type="SUPFAM" id="SSF50978">
    <property type="entry name" value="WD40 repeat-like"/>
    <property type="match status" value="1"/>
</dbReference>
<dbReference type="PANTHER" id="PTHR15271">
    <property type="entry name" value="CHROMATIN ASSEMBLY FACTOR 1 SUBUNIT B"/>
    <property type="match status" value="1"/>
</dbReference>
<reference evidence="12" key="2">
    <citation type="submission" date="2023-02" db="EMBL/GenBank/DDBJ databases">
        <authorList>
            <consortium name="DOE Joint Genome Institute"/>
            <person name="Mondo S.J."/>
            <person name="Chang Y."/>
            <person name="Wang Y."/>
            <person name="Ahrendt S."/>
            <person name="Andreopoulos W."/>
            <person name="Barry K."/>
            <person name="Beard J."/>
            <person name="Benny G.L."/>
            <person name="Blankenship S."/>
            <person name="Bonito G."/>
            <person name="Cuomo C."/>
            <person name="Desiro A."/>
            <person name="Gervers K.A."/>
            <person name="Hundley H."/>
            <person name="Kuo A."/>
            <person name="LaButti K."/>
            <person name="Lang B.F."/>
            <person name="Lipzen A."/>
            <person name="O'Donnell K."/>
            <person name="Pangilinan J."/>
            <person name="Reynolds N."/>
            <person name="Sandor L."/>
            <person name="Smith M.W."/>
            <person name="Tsang A."/>
            <person name="Grigoriev I.V."/>
            <person name="Stajich J.E."/>
            <person name="Spatafora J.W."/>
        </authorList>
    </citation>
    <scope>NUCLEOTIDE SEQUENCE</scope>
    <source>
        <strain evidence="12">RSA 2281</strain>
    </source>
</reference>
<dbReference type="Proteomes" id="UP001209540">
    <property type="component" value="Unassembled WGS sequence"/>
</dbReference>
<evidence type="ECO:0000256" key="4">
    <source>
        <dbReference type="ARBA" id="ARBA00022737"/>
    </source>
</evidence>
<sequence>MRAKTLEINWHDGQAIYSVDFSSDGTRMASAGADTSVRLWSMKRRPETHNDNTHKKSFEKKIESFPVHIDFLSELKRHSAPVNVVRFSPSGEYLASAGDDSCVILWKKSLTKESTFGREYAEFEKETWSVVQMFHGHNKEIYDLAWSPCSQFFITASIDNTARIWSISTRSAIHVLTDHTHYVQGVSWDPMGQYVATQSSDRSVAIYKYKKEGPDGLKMSGCSKRHHRMNKKKPSANTTNTTSTTTTIIAETNTNNNDHMEGVVAESSSSNNSNSHNNTMASGTTTNNNNSTMSNNNVTTTTQEVVTPTTVPSFRMYHDETLVTFFRRLAFSPEGAFLITPAGLCKNSLDSSNTNKMEQDEGEDLANCAYLYPRNTLLKHPMAYLSNHNKPSIAIRWCGDTYELRPSAKPSVFELPYRMIYAVASQDAVYVYDTQQASPLCIISGMHFAPITDIAWSHDGSILAFSSADGYCSAVVFDENELGKINLQKPNMIPLSSTSATAHVTSSSSMVVEEHDIEMMDITSPPEKQPISMTPATLSASSSSSQPFMQQTTLLNNNPTKINNINNLIRSTAEKRTLEVNTTAPKKRRIAPTLISSVIPSSFSTATTTSNGTSSNSTTQPSSSSTTASASSTTSSSHQNP</sequence>
<keyword evidence="4" id="KW-0677">Repeat</keyword>
<proteinExistence type="inferred from homology"/>
<dbReference type="PANTHER" id="PTHR15271:SF4">
    <property type="entry name" value="CHROMATIN ASSEMBLY FACTOR 1 SUBUNIT B"/>
    <property type="match status" value="1"/>
</dbReference>
<evidence type="ECO:0000256" key="6">
    <source>
        <dbReference type="ARBA" id="ARBA00022853"/>
    </source>
</evidence>
<feature type="repeat" description="WD" evidence="9">
    <location>
        <begin position="134"/>
        <end position="175"/>
    </location>
</feature>
<keyword evidence="5" id="KW-0227">DNA damage</keyword>
<comment type="subcellular location">
    <subcellularLocation>
        <location evidence="1">Nucleus</location>
    </subcellularLocation>
</comment>
<dbReference type="Gene3D" id="2.130.10.10">
    <property type="entry name" value="YVTN repeat-like/Quinoprotein amine dehydrogenase"/>
    <property type="match status" value="3"/>
</dbReference>
<feature type="repeat" description="WD" evidence="9">
    <location>
        <begin position="176"/>
        <end position="208"/>
    </location>
</feature>
<evidence type="ECO:0000313" key="12">
    <source>
        <dbReference type="EMBL" id="KAI9243890.1"/>
    </source>
</evidence>
<dbReference type="GO" id="GO:0005634">
    <property type="term" value="C:nucleus"/>
    <property type="evidence" value="ECO:0007669"/>
    <property type="project" value="UniProtKB-SubCell"/>
</dbReference>
<evidence type="ECO:0000256" key="7">
    <source>
        <dbReference type="ARBA" id="ARBA00023204"/>
    </source>
</evidence>
<evidence type="ECO:0000256" key="10">
    <source>
        <dbReference type="SAM" id="MobiDB-lite"/>
    </source>
</evidence>
<dbReference type="GO" id="GO:0033186">
    <property type="term" value="C:CAF-1 complex"/>
    <property type="evidence" value="ECO:0007669"/>
    <property type="project" value="TreeGrafter"/>
</dbReference>
<comment type="similarity">
    <text evidence="2">Belongs to the WD repeat HIR1 family.</text>
</comment>
<keyword evidence="7" id="KW-0234">DNA repair</keyword>
<feature type="compositionally biased region" description="Low complexity" evidence="10">
    <location>
        <begin position="532"/>
        <end position="544"/>
    </location>
</feature>
<comment type="caution">
    <text evidence="12">The sequence shown here is derived from an EMBL/GenBank/DDBJ whole genome shotgun (WGS) entry which is preliminary data.</text>
</comment>
<dbReference type="InterPro" id="IPR045145">
    <property type="entry name" value="PTHR15271"/>
</dbReference>
<evidence type="ECO:0000313" key="13">
    <source>
        <dbReference type="Proteomes" id="UP001209540"/>
    </source>
</evidence>
<evidence type="ECO:0000256" key="3">
    <source>
        <dbReference type="ARBA" id="ARBA00022574"/>
    </source>
</evidence>
<dbReference type="PROSITE" id="PS50082">
    <property type="entry name" value="WD_REPEATS_2"/>
    <property type="match status" value="4"/>
</dbReference>
<evidence type="ECO:0000256" key="1">
    <source>
        <dbReference type="ARBA" id="ARBA00004123"/>
    </source>
</evidence>
<feature type="repeat" description="WD" evidence="9">
    <location>
        <begin position="75"/>
        <end position="107"/>
    </location>
</feature>
<keyword evidence="13" id="KW-1185">Reference proteome</keyword>
<feature type="domain" description="CAF1B/HIR1 beta-propeller" evidence="11">
    <location>
        <begin position="1"/>
        <end position="212"/>
    </location>
</feature>
<feature type="region of interest" description="Disordered" evidence="10">
    <location>
        <begin position="525"/>
        <end position="544"/>
    </location>
</feature>
<dbReference type="PROSITE" id="PS50294">
    <property type="entry name" value="WD_REPEATS_REGION"/>
    <property type="match status" value="3"/>
</dbReference>